<reference evidence="1 2" key="1">
    <citation type="submission" date="2016-05" db="EMBL/GenBank/DDBJ databases">
        <title>First whole genome sequencing of Entamoeba histolytica HM1:IMSS-clone-6.</title>
        <authorList>
            <person name="Mukherjee Avik.K."/>
            <person name="Izumyama S."/>
            <person name="Nakada-Tsukui K."/>
            <person name="Nozaki T."/>
        </authorList>
    </citation>
    <scope>NUCLEOTIDE SEQUENCE [LARGE SCALE GENOMIC DNA]</scope>
    <source>
        <strain evidence="1 2">HM1:IMSS clone 6</strain>
    </source>
</reference>
<sequence length="115" mass="13759">MDTEDKIEATKIENINIVSLKDYFIALDELEDICDDLVECYKKEEKYYLEEDKFNMILEEESELVEALFEMSSDIKKEFKDILDAFRIRATERQRIRRVAISRELSKKPRAPKEN</sequence>
<accession>A0A5K1VGS5</accession>
<evidence type="ECO:0000313" key="2">
    <source>
        <dbReference type="Proteomes" id="UP000078387"/>
    </source>
</evidence>
<proteinExistence type="predicted"/>
<dbReference type="VEuPathDB" id="AmoebaDB:EHI_089450"/>
<dbReference type="OMA" id="FFADMFT"/>
<dbReference type="Proteomes" id="UP000078387">
    <property type="component" value="Unassembled WGS sequence"/>
</dbReference>
<gene>
    <name evidence="1" type="ORF">CL6EHI_020980</name>
</gene>
<evidence type="ECO:0000313" key="1">
    <source>
        <dbReference type="EMBL" id="GAT97768.1"/>
    </source>
</evidence>
<name>A0A5K1VGS5_ENTHI</name>
<dbReference type="AlphaFoldDB" id="A0A5K1VGS5"/>
<dbReference type="VEuPathDB" id="AmoebaDB:KM1_192160"/>
<dbReference type="VEuPathDB" id="AmoebaDB:EHI5A_175330"/>
<protein>
    <submittedName>
        <fullName evidence="1">Uncharacterized protein</fullName>
    </submittedName>
</protein>
<comment type="caution">
    <text evidence="1">The sequence shown here is derived from an EMBL/GenBank/DDBJ whole genome shotgun (WGS) entry which is preliminary data.</text>
</comment>
<organism evidence="1 2">
    <name type="scientific">Entamoeba histolytica</name>
    <dbReference type="NCBI Taxonomy" id="5759"/>
    <lineage>
        <taxon>Eukaryota</taxon>
        <taxon>Amoebozoa</taxon>
        <taxon>Evosea</taxon>
        <taxon>Archamoebae</taxon>
        <taxon>Mastigamoebida</taxon>
        <taxon>Entamoebidae</taxon>
        <taxon>Entamoeba</taxon>
    </lineage>
</organism>
<dbReference type="EMBL" id="BDEQ01000001">
    <property type="protein sequence ID" value="GAT97768.1"/>
    <property type="molecule type" value="Genomic_DNA"/>
</dbReference>